<protein>
    <submittedName>
        <fullName evidence="1">Cys-rich peptide, TIGR04165 family protein</fullName>
    </submittedName>
</protein>
<proteinExistence type="predicted"/>
<dbReference type="NCBIfam" id="TIGR04165">
    <property type="entry name" value="methano_modCys"/>
    <property type="match status" value="1"/>
</dbReference>
<accession>A0A2A2H8T9</accession>
<gene>
    <name evidence="1" type="ORF">ASJ80_08125</name>
</gene>
<evidence type="ECO:0000313" key="1">
    <source>
        <dbReference type="EMBL" id="PAV05690.1"/>
    </source>
</evidence>
<dbReference type="OrthoDB" id="84364at2157"/>
<dbReference type="EMBL" id="LMVM01000002">
    <property type="protein sequence ID" value="PAV05690.1"/>
    <property type="molecule type" value="Genomic_DNA"/>
</dbReference>
<name>A0A2A2H8T9_METBR</name>
<reference evidence="1 2" key="1">
    <citation type="journal article" date="2017" name="BMC Genomics">
        <title>Genomic analysis of methanogenic archaea reveals a shift towards energy conservation.</title>
        <authorList>
            <person name="Gilmore S.P."/>
            <person name="Henske J.K."/>
            <person name="Sexton J.A."/>
            <person name="Solomon K.V."/>
            <person name="Seppala S."/>
            <person name="Yoo J.I."/>
            <person name="Huyett L.M."/>
            <person name="Pressman A."/>
            <person name="Cogan J.Z."/>
            <person name="Kivenson V."/>
            <person name="Peng X."/>
            <person name="Tan Y."/>
            <person name="Valentine D.L."/>
            <person name="O'Malley M.A."/>
        </authorList>
    </citation>
    <scope>NUCLEOTIDE SEQUENCE [LARGE SCALE GENOMIC DNA]</scope>
    <source>
        <strain evidence="1 2">M.o.H.</strain>
    </source>
</reference>
<organism evidence="1 2">
    <name type="scientific">Methanobacterium bryantii</name>
    <dbReference type="NCBI Taxonomy" id="2161"/>
    <lineage>
        <taxon>Archaea</taxon>
        <taxon>Methanobacteriati</taxon>
        <taxon>Methanobacteriota</taxon>
        <taxon>Methanomada group</taxon>
        <taxon>Methanobacteria</taxon>
        <taxon>Methanobacteriales</taxon>
        <taxon>Methanobacteriaceae</taxon>
        <taxon>Methanobacterium</taxon>
    </lineage>
</organism>
<sequence>MKIGDLAKKCPKCGGVDKTVKRNIETEHHAHATTGAVICTKCGYVFKSKKDEEEE</sequence>
<dbReference type="SUPFAM" id="SSF57783">
    <property type="entry name" value="Zinc beta-ribbon"/>
    <property type="match status" value="1"/>
</dbReference>
<comment type="caution">
    <text evidence="1">The sequence shown here is derived from an EMBL/GenBank/DDBJ whole genome shotgun (WGS) entry which is preliminary data.</text>
</comment>
<keyword evidence="2" id="KW-1185">Reference proteome</keyword>
<dbReference type="GeneID" id="300258663"/>
<evidence type="ECO:0000313" key="2">
    <source>
        <dbReference type="Proteomes" id="UP000217784"/>
    </source>
</evidence>
<dbReference type="InterPro" id="IPR026493">
    <property type="entry name" value="Cys-rich_pep"/>
</dbReference>
<dbReference type="AlphaFoldDB" id="A0A2A2H8T9"/>
<dbReference type="Proteomes" id="UP000217784">
    <property type="component" value="Unassembled WGS sequence"/>
</dbReference>
<dbReference type="Gene3D" id="2.20.25.10">
    <property type="match status" value="1"/>
</dbReference>
<dbReference type="RefSeq" id="WP_048081290.1">
    <property type="nucleotide sequence ID" value="NZ_LMVM01000002.1"/>
</dbReference>